<dbReference type="Pfam" id="PF15458">
    <property type="entry name" value="NTR2"/>
    <property type="match status" value="1"/>
</dbReference>
<feature type="compositionally biased region" description="Acidic residues" evidence="1">
    <location>
        <begin position="98"/>
        <end position="112"/>
    </location>
</feature>
<name>A0ABX6EWB4_KLUMA</name>
<evidence type="ECO:0000313" key="3">
    <source>
        <dbReference type="Proteomes" id="UP000422736"/>
    </source>
</evidence>
<protein>
    <submittedName>
        <fullName evidence="2">Uncharacterized protein</fullName>
    </submittedName>
</protein>
<dbReference type="InterPro" id="IPR028211">
    <property type="entry name" value="Ntr2"/>
</dbReference>
<keyword evidence="3" id="KW-1185">Reference proteome</keyword>
<reference evidence="2 3" key="2">
    <citation type="submission" date="2019-11" db="EMBL/GenBank/DDBJ databases">
        <authorList>
            <person name="Lu H."/>
        </authorList>
    </citation>
    <scope>NUCLEOTIDE SEQUENCE [LARGE SCALE GENOMIC DNA]</scope>
    <source>
        <strain evidence="2 3">FIM1</strain>
    </source>
</reference>
<feature type="region of interest" description="Disordered" evidence="1">
    <location>
        <begin position="1"/>
        <end position="20"/>
    </location>
</feature>
<reference evidence="2 3" key="1">
    <citation type="submission" date="2016-03" db="EMBL/GenBank/DDBJ databases">
        <title>How can Kluyveromyces marxianus grow so fast - potential evolutionary course in Saccharomyces Complex revealed by comparative genomics.</title>
        <authorList>
            <person name="Mo W."/>
            <person name="Lu W."/>
            <person name="Yang X."/>
            <person name="Qi J."/>
            <person name="Lv H."/>
        </authorList>
    </citation>
    <scope>NUCLEOTIDE SEQUENCE [LARGE SCALE GENOMIC DNA]</scope>
    <source>
        <strain evidence="2 3">FIM1</strain>
    </source>
</reference>
<dbReference type="Proteomes" id="UP000422736">
    <property type="component" value="Chromosome 3"/>
</dbReference>
<organism evidence="2 3">
    <name type="scientific">Kluyveromyces marxianus</name>
    <name type="common">Yeast</name>
    <name type="synonym">Candida kefyr</name>
    <dbReference type="NCBI Taxonomy" id="4911"/>
    <lineage>
        <taxon>Eukaryota</taxon>
        <taxon>Fungi</taxon>
        <taxon>Dikarya</taxon>
        <taxon>Ascomycota</taxon>
        <taxon>Saccharomycotina</taxon>
        <taxon>Saccharomycetes</taxon>
        <taxon>Saccharomycetales</taxon>
        <taxon>Saccharomycetaceae</taxon>
        <taxon>Kluyveromyces</taxon>
    </lineage>
</organism>
<feature type="region of interest" description="Disordered" evidence="1">
    <location>
        <begin position="98"/>
        <end position="133"/>
    </location>
</feature>
<evidence type="ECO:0000313" key="2">
    <source>
        <dbReference type="EMBL" id="QGN15179.1"/>
    </source>
</evidence>
<dbReference type="EMBL" id="CP015056">
    <property type="protein sequence ID" value="QGN15179.1"/>
    <property type="molecule type" value="Genomic_DNA"/>
</dbReference>
<evidence type="ECO:0000256" key="1">
    <source>
        <dbReference type="SAM" id="MobiDB-lite"/>
    </source>
</evidence>
<gene>
    <name evidence="2" type="ORF">FIM1_1867</name>
</gene>
<proteinExistence type="predicted"/>
<accession>A0ABX6EWB4</accession>
<sequence length="306" mass="35055">MVKFSLPDPDSEDEIDLINTTAKKPTFKALSDEEDENDNSGKKFKFKLKRNQKTNLIQEDTFEDDYSDLFVQKNENQKRNAQSAVQSMGNTVKVLNLEDLEGSEEDPDDGQENDTKMSIQKKTVTFDPNPDSKVTEKSYVKLLSKQDKEDLKELGITAQADINTEVDDVLMMEDSLQDERLALGDKDNRLMQQRKRQEIEQLIALHDDRTLNETDLLSDELQQLQKMSGKTTVLLPKLQPEQTTQELSTELTALAHQDTKEVLINKRIEALENKLQNLSVTKEKLLEEFFNTCKPKDQQNLATLNS</sequence>